<proteinExistence type="inferred from homology"/>
<gene>
    <name evidence="12" type="ORF">EBT44_03625</name>
</gene>
<evidence type="ECO:0000256" key="8">
    <source>
        <dbReference type="PIRSR" id="PIRSR618044-2"/>
    </source>
</evidence>
<evidence type="ECO:0000256" key="2">
    <source>
        <dbReference type="ARBA" id="ARBA00022729"/>
    </source>
</evidence>
<dbReference type="Pfam" id="PF00768">
    <property type="entry name" value="Peptidase_S11"/>
    <property type="match status" value="1"/>
</dbReference>
<feature type="chain" id="PRO_5038065674" evidence="10">
    <location>
        <begin position="25"/>
        <end position="303"/>
    </location>
</feature>
<dbReference type="EMBL" id="RFXN01000035">
    <property type="protein sequence ID" value="NBR93913.1"/>
    <property type="molecule type" value="Genomic_DNA"/>
</dbReference>
<dbReference type="GO" id="GO:0009002">
    <property type="term" value="F:serine-type D-Ala-D-Ala carboxypeptidase activity"/>
    <property type="evidence" value="ECO:0007669"/>
    <property type="project" value="InterPro"/>
</dbReference>
<dbReference type="InterPro" id="IPR001967">
    <property type="entry name" value="Peptidase_S11_N"/>
</dbReference>
<keyword evidence="6" id="KW-0961">Cell wall biogenesis/degradation</keyword>
<evidence type="ECO:0000313" key="13">
    <source>
        <dbReference type="Proteomes" id="UP000740727"/>
    </source>
</evidence>
<evidence type="ECO:0000256" key="1">
    <source>
        <dbReference type="ARBA" id="ARBA00007164"/>
    </source>
</evidence>
<keyword evidence="12" id="KW-0645">Protease</keyword>
<evidence type="ECO:0000256" key="7">
    <source>
        <dbReference type="PIRSR" id="PIRSR618044-1"/>
    </source>
</evidence>
<evidence type="ECO:0000259" key="11">
    <source>
        <dbReference type="Pfam" id="PF00768"/>
    </source>
</evidence>
<organism evidence="12 13">
    <name type="scientific">Candidatus Fonsibacter lacus</name>
    <dbReference type="NCBI Taxonomy" id="2576439"/>
    <lineage>
        <taxon>Bacteria</taxon>
        <taxon>Pseudomonadati</taxon>
        <taxon>Pseudomonadota</taxon>
        <taxon>Alphaproteobacteria</taxon>
        <taxon>Candidatus Pelagibacterales</taxon>
        <taxon>Candidatus Pelagibacterales incertae sedis</taxon>
        <taxon>Candidatus Fonsibacter</taxon>
    </lineage>
</organism>
<dbReference type="InterPro" id="IPR012338">
    <property type="entry name" value="Beta-lactam/transpept-like"/>
</dbReference>
<sequence length="303" mass="32755">MRRVLAISLAIAISASMLSSAAEAKNVIGGGRLGEKGVIHNSAQGDGVSTPPETTALSYIVADFETGEVLAAKNPHKKLPPASTLKTLTALTLLSRINMDKTYTGTSREPSTIGNKVGIWKNRKYKVRDIWYGLMLHSGNDAGVALANMSGGIKKTAKLMRAKAESIQAYDTIPKSPHGLDTPGQVSSAYDLAIITRAAMKNKNFRKIVATKTYVFPHSGPRNVNRKIKNLNKLLFTYPGVIGVKTGYTTKGRNTYIGIAERNGHTIIITFMHLRYGRDALAKKLFDWGFDAVGKVAPVGELV</sequence>
<dbReference type="PANTHER" id="PTHR21581">
    <property type="entry name" value="D-ALANYL-D-ALANINE CARBOXYPEPTIDASE"/>
    <property type="match status" value="1"/>
</dbReference>
<dbReference type="GO" id="GO:0006508">
    <property type="term" value="P:proteolysis"/>
    <property type="evidence" value="ECO:0007669"/>
    <property type="project" value="InterPro"/>
</dbReference>
<name>A0A965GCR6_9PROT</name>
<feature type="signal peptide" evidence="10">
    <location>
        <begin position="1"/>
        <end position="24"/>
    </location>
</feature>
<keyword evidence="3" id="KW-0378">Hydrolase</keyword>
<dbReference type="AlphaFoldDB" id="A0A965GCR6"/>
<evidence type="ECO:0000256" key="5">
    <source>
        <dbReference type="ARBA" id="ARBA00022984"/>
    </source>
</evidence>
<comment type="similarity">
    <text evidence="1 9">Belongs to the peptidase S11 family.</text>
</comment>
<feature type="domain" description="Peptidase S11 D-alanyl-D-alanine carboxypeptidase A N-terminal" evidence="11">
    <location>
        <begin position="50"/>
        <end position="272"/>
    </location>
</feature>
<evidence type="ECO:0000256" key="10">
    <source>
        <dbReference type="SAM" id="SignalP"/>
    </source>
</evidence>
<evidence type="ECO:0000256" key="3">
    <source>
        <dbReference type="ARBA" id="ARBA00022801"/>
    </source>
</evidence>
<dbReference type="Proteomes" id="UP000740727">
    <property type="component" value="Unassembled WGS sequence"/>
</dbReference>
<feature type="active site" evidence="7">
    <location>
        <position position="138"/>
    </location>
</feature>
<feature type="binding site" evidence="8">
    <location>
        <position position="245"/>
    </location>
    <ligand>
        <name>substrate</name>
    </ligand>
</feature>
<feature type="active site" description="Proton acceptor" evidence="7">
    <location>
        <position position="86"/>
    </location>
</feature>
<dbReference type="SUPFAM" id="SSF56601">
    <property type="entry name" value="beta-lactamase/transpeptidase-like"/>
    <property type="match status" value="1"/>
</dbReference>
<dbReference type="GO" id="GO:0008360">
    <property type="term" value="P:regulation of cell shape"/>
    <property type="evidence" value="ECO:0007669"/>
    <property type="project" value="UniProtKB-KW"/>
</dbReference>
<dbReference type="PANTHER" id="PTHR21581:SF33">
    <property type="entry name" value="D-ALANYL-D-ALANINE CARBOXYPEPTIDASE DACB"/>
    <property type="match status" value="1"/>
</dbReference>
<reference evidence="12" key="1">
    <citation type="submission" date="2018-10" db="EMBL/GenBank/DDBJ databases">
        <title>Iterative Subtractive Binning of Freshwater Chronoseries Metagenomes Recovers Nearly Complete Genomes from over Four Hundred Novel Species.</title>
        <authorList>
            <person name="Rodriguez-R L.M."/>
            <person name="Tsementzi D."/>
            <person name="Luo C."/>
            <person name="Konstantinidis K.T."/>
        </authorList>
    </citation>
    <scope>NUCLEOTIDE SEQUENCE</scope>
    <source>
        <strain evidence="12">WB5_2A_028</strain>
    </source>
</reference>
<accession>A0A965GCR6</accession>
<comment type="caution">
    <text evidence="12">The sequence shown here is derived from an EMBL/GenBank/DDBJ whole genome shotgun (WGS) entry which is preliminary data.</text>
</comment>
<dbReference type="InterPro" id="IPR018044">
    <property type="entry name" value="Peptidase_S11"/>
</dbReference>
<evidence type="ECO:0000256" key="4">
    <source>
        <dbReference type="ARBA" id="ARBA00022960"/>
    </source>
</evidence>
<evidence type="ECO:0000256" key="6">
    <source>
        <dbReference type="ARBA" id="ARBA00023316"/>
    </source>
</evidence>
<keyword evidence="4" id="KW-0133">Cell shape</keyword>
<keyword evidence="12" id="KW-0121">Carboxypeptidase</keyword>
<dbReference type="PRINTS" id="PR00725">
    <property type="entry name" value="DADACBPTASE1"/>
</dbReference>
<feature type="active site" description="Acyl-ester intermediate" evidence="7">
    <location>
        <position position="83"/>
    </location>
</feature>
<evidence type="ECO:0000256" key="9">
    <source>
        <dbReference type="RuleBase" id="RU004016"/>
    </source>
</evidence>
<dbReference type="GO" id="GO:0009252">
    <property type="term" value="P:peptidoglycan biosynthetic process"/>
    <property type="evidence" value="ECO:0007669"/>
    <property type="project" value="UniProtKB-KW"/>
</dbReference>
<keyword evidence="5" id="KW-0573">Peptidoglycan synthesis</keyword>
<evidence type="ECO:0000313" key="12">
    <source>
        <dbReference type="EMBL" id="NBR93913.1"/>
    </source>
</evidence>
<keyword evidence="2 10" id="KW-0732">Signal</keyword>
<dbReference type="GO" id="GO:0071555">
    <property type="term" value="P:cell wall organization"/>
    <property type="evidence" value="ECO:0007669"/>
    <property type="project" value="UniProtKB-KW"/>
</dbReference>
<protein>
    <submittedName>
        <fullName evidence="12">D-alanyl-D-alanine carboxypeptidase</fullName>
    </submittedName>
</protein>
<dbReference type="Gene3D" id="3.40.710.10">
    <property type="entry name" value="DD-peptidase/beta-lactamase superfamily"/>
    <property type="match status" value="1"/>
</dbReference>